<evidence type="ECO:0000256" key="5">
    <source>
        <dbReference type="ARBA" id="ARBA00022801"/>
    </source>
</evidence>
<dbReference type="GO" id="GO:0004526">
    <property type="term" value="F:ribonuclease P activity"/>
    <property type="evidence" value="ECO:0007669"/>
    <property type="project" value="UniProtKB-UniRule"/>
</dbReference>
<feature type="region of interest" description="Disordered" evidence="9">
    <location>
        <begin position="39"/>
        <end position="75"/>
    </location>
</feature>
<dbReference type="GO" id="GO:0000049">
    <property type="term" value="F:tRNA binding"/>
    <property type="evidence" value="ECO:0007669"/>
    <property type="project" value="UniProtKB-UniRule"/>
</dbReference>
<evidence type="ECO:0000256" key="4">
    <source>
        <dbReference type="ARBA" id="ARBA00022759"/>
    </source>
</evidence>
<keyword evidence="5 7" id="KW-0378">Hydrolase</keyword>
<dbReference type="EC" id="3.1.26.5" evidence="7 8"/>
<dbReference type="RefSeq" id="WP_076400526.1">
    <property type="nucleotide sequence ID" value="NZ_FTOA01000004.1"/>
</dbReference>
<sequence>MADDAAPVDISRLKRRRDFLRVAAERRKWVTPGLILQAAPMPGSLETAQRKGKSRKAKAPAAGHTTPRNDLRNTADCPTPVSGLEAGSVDAESAGGHLCSAPDPVPAPPMARVGFTVSKKVGNAVHRNRARRRLRAVVDALMAELATPGTDYVVIGRVDTVDRPYDALLQDFRTAMKRVLTASKSAPMPGKGGKGHGRGKGRSTAPPAKESSPASAPSRPPQPQAKPS</sequence>
<dbReference type="AlphaFoldDB" id="A0A1N7MDZ6"/>
<keyword evidence="11" id="KW-1185">Reference proteome</keyword>
<feature type="compositionally biased region" description="Low complexity" evidence="9">
    <location>
        <begin position="205"/>
        <end position="217"/>
    </location>
</feature>
<organism evidence="10 11">
    <name type="scientific">Insolitispirillum peregrinum</name>
    <dbReference type="NCBI Taxonomy" id="80876"/>
    <lineage>
        <taxon>Bacteria</taxon>
        <taxon>Pseudomonadati</taxon>
        <taxon>Pseudomonadota</taxon>
        <taxon>Alphaproteobacteria</taxon>
        <taxon>Rhodospirillales</taxon>
        <taxon>Novispirillaceae</taxon>
        <taxon>Insolitispirillum</taxon>
    </lineage>
</organism>
<feature type="compositionally biased region" description="Pro residues" evidence="9">
    <location>
        <begin position="218"/>
        <end position="228"/>
    </location>
</feature>
<dbReference type="InterPro" id="IPR014721">
    <property type="entry name" value="Ribsml_uS5_D2-typ_fold_subgr"/>
</dbReference>
<evidence type="ECO:0000313" key="10">
    <source>
        <dbReference type="EMBL" id="SIS84313.1"/>
    </source>
</evidence>
<gene>
    <name evidence="7" type="primary">rnpA</name>
    <name evidence="10" type="ORF">SAMN05421779_10463</name>
</gene>
<evidence type="ECO:0000256" key="6">
    <source>
        <dbReference type="ARBA" id="ARBA00022884"/>
    </source>
</evidence>
<comment type="similarity">
    <text evidence="7">Belongs to the RnpA family.</text>
</comment>
<dbReference type="PROSITE" id="PS00648">
    <property type="entry name" value="RIBONUCLEASE_P"/>
    <property type="match status" value="1"/>
</dbReference>
<name>A0A1N7MDZ6_9PROT</name>
<reference evidence="10 11" key="1">
    <citation type="submission" date="2017-01" db="EMBL/GenBank/DDBJ databases">
        <authorList>
            <person name="Mah S.A."/>
            <person name="Swanson W.J."/>
            <person name="Moy G.W."/>
            <person name="Vacquier V.D."/>
        </authorList>
    </citation>
    <scope>NUCLEOTIDE SEQUENCE [LARGE SCALE GENOMIC DNA]</scope>
    <source>
        <strain evidence="10 11">DSM 11589</strain>
    </source>
</reference>
<dbReference type="OrthoDB" id="9810867at2"/>
<keyword evidence="2 7" id="KW-0819">tRNA processing</keyword>
<dbReference type="InterPro" id="IPR020568">
    <property type="entry name" value="Ribosomal_Su5_D2-typ_SF"/>
</dbReference>
<evidence type="ECO:0000256" key="1">
    <source>
        <dbReference type="ARBA" id="ARBA00002663"/>
    </source>
</evidence>
<evidence type="ECO:0000256" key="2">
    <source>
        <dbReference type="ARBA" id="ARBA00022694"/>
    </source>
</evidence>
<dbReference type="InterPro" id="IPR020539">
    <property type="entry name" value="RNase_P_CS"/>
</dbReference>
<comment type="subunit">
    <text evidence="7">Consists of a catalytic RNA component (M1 or rnpB) and a protein subunit.</text>
</comment>
<dbReference type="Proteomes" id="UP000185678">
    <property type="component" value="Unassembled WGS sequence"/>
</dbReference>
<keyword evidence="6 7" id="KW-0694">RNA-binding</keyword>
<evidence type="ECO:0000256" key="3">
    <source>
        <dbReference type="ARBA" id="ARBA00022722"/>
    </source>
</evidence>
<keyword evidence="4 7" id="KW-0255">Endonuclease</keyword>
<feature type="region of interest" description="Disordered" evidence="9">
    <location>
        <begin position="180"/>
        <end position="228"/>
    </location>
</feature>
<dbReference type="NCBIfam" id="TIGR00188">
    <property type="entry name" value="rnpA"/>
    <property type="match status" value="1"/>
</dbReference>
<accession>A0A1N7MDZ6</accession>
<dbReference type="Gene3D" id="3.30.230.10">
    <property type="match status" value="1"/>
</dbReference>
<comment type="function">
    <text evidence="1 7">RNaseP catalyzes the removal of the 5'-leader sequence from pre-tRNA to produce the mature 5'-terminus. It can also cleave other RNA substrates such as 4.5S RNA. The protein component plays an auxiliary but essential role in vivo by binding to the 5'-leader sequence and broadening the substrate specificity of the ribozyme.</text>
</comment>
<dbReference type="EMBL" id="FTOA01000004">
    <property type="protein sequence ID" value="SIS84313.1"/>
    <property type="molecule type" value="Genomic_DNA"/>
</dbReference>
<evidence type="ECO:0000256" key="9">
    <source>
        <dbReference type="SAM" id="MobiDB-lite"/>
    </source>
</evidence>
<dbReference type="HAMAP" id="MF_00227">
    <property type="entry name" value="RNase_P"/>
    <property type="match status" value="1"/>
</dbReference>
<evidence type="ECO:0000256" key="8">
    <source>
        <dbReference type="NCBIfam" id="TIGR00188"/>
    </source>
</evidence>
<protein>
    <recommendedName>
        <fullName evidence="7 8">Ribonuclease P protein component</fullName>
        <shortName evidence="7">RNase P protein</shortName>
        <shortName evidence="7">RNaseP protein</shortName>
        <ecNumber evidence="7 8">3.1.26.5</ecNumber>
    </recommendedName>
    <alternativeName>
        <fullName evidence="7">Protein C5</fullName>
    </alternativeName>
</protein>
<dbReference type="PANTHER" id="PTHR33992">
    <property type="entry name" value="RIBONUCLEASE P PROTEIN COMPONENT"/>
    <property type="match status" value="1"/>
</dbReference>
<dbReference type="GO" id="GO:0042781">
    <property type="term" value="F:3'-tRNA processing endoribonuclease activity"/>
    <property type="evidence" value="ECO:0007669"/>
    <property type="project" value="TreeGrafter"/>
</dbReference>
<evidence type="ECO:0000313" key="11">
    <source>
        <dbReference type="Proteomes" id="UP000185678"/>
    </source>
</evidence>
<proteinExistence type="inferred from homology"/>
<dbReference type="GO" id="GO:0001682">
    <property type="term" value="P:tRNA 5'-leader removal"/>
    <property type="evidence" value="ECO:0007669"/>
    <property type="project" value="UniProtKB-UniRule"/>
</dbReference>
<dbReference type="GO" id="GO:0030677">
    <property type="term" value="C:ribonuclease P complex"/>
    <property type="evidence" value="ECO:0007669"/>
    <property type="project" value="TreeGrafter"/>
</dbReference>
<dbReference type="PANTHER" id="PTHR33992:SF1">
    <property type="entry name" value="RIBONUCLEASE P PROTEIN COMPONENT"/>
    <property type="match status" value="1"/>
</dbReference>
<dbReference type="InterPro" id="IPR000100">
    <property type="entry name" value="RNase_P"/>
</dbReference>
<keyword evidence="3 7" id="KW-0540">Nuclease</keyword>
<dbReference type="Pfam" id="PF00825">
    <property type="entry name" value="Ribonuclease_P"/>
    <property type="match status" value="1"/>
</dbReference>
<comment type="catalytic activity">
    <reaction evidence="7">
        <text>Endonucleolytic cleavage of RNA, removing 5'-extranucleotides from tRNA precursor.</text>
        <dbReference type="EC" id="3.1.26.5"/>
    </reaction>
</comment>
<evidence type="ECO:0000256" key="7">
    <source>
        <dbReference type="HAMAP-Rule" id="MF_00227"/>
    </source>
</evidence>
<dbReference type="SUPFAM" id="SSF54211">
    <property type="entry name" value="Ribosomal protein S5 domain 2-like"/>
    <property type="match status" value="1"/>
</dbReference>
<dbReference type="STRING" id="80876.SAMN05421779_10463"/>